<dbReference type="SUPFAM" id="SSF53474">
    <property type="entry name" value="alpha/beta-Hydrolases"/>
    <property type="match status" value="1"/>
</dbReference>
<dbReference type="EMBL" id="JBBJCI010000368">
    <property type="protein sequence ID" value="KAK7232433.1"/>
    <property type="molecule type" value="Genomic_DNA"/>
</dbReference>
<gene>
    <name evidence="1" type="ORF">SO694_00032185</name>
</gene>
<organism evidence="1 2">
    <name type="scientific">Aureococcus anophagefferens</name>
    <name type="common">Harmful bloom alga</name>
    <dbReference type="NCBI Taxonomy" id="44056"/>
    <lineage>
        <taxon>Eukaryota</taxon>
        <taxon>Sar</taxon>
        <taxon>Stramenopiles</taxon>
        <taxon>Ochrophyta</taxon>
        <taxon>Pelagophyceae</taxon>
        <taxon>Pelagomonadales</taxon>
        <taxon>Pelagomonadaceae</taxon>
        <taxon>Aureococcus</taxon>
    </lineage>
</organism>
<evidence type="ECO:0008006" key="3">
    <source>
        <dbReference type="Google" id="ProtNLM"/>
    </source>
</evidence>
<reference evidence="1 2" key="1">
    <citation type="submission" date="2024-03" db="EMBL/GenBank/DDBJ databases">
        <title>Aureococcus anophagefferens CCMP1851 and Kratosvirus quantuckense: Draft genome of a second virus-susceptible host strain in the model system.</title>
        <authorList>
            <person name="Chase E."/>
            <person name="Truchon A.R."/>
            <person name="Schepens W."/>
            <person name="Wilhelm S.W."/>
        </authorList>
    </citation>
    <scope>NUCLEOTIDE SEQUENCE [LARGE SCALE GENOMIC DNA]</scope>
    <source>
        <strain evidence="1 2">CCMP1851</strain>
    </source>
</reference>
<comment type="caution">
    <text evidence="1">The sequence shown here is derived from an EMBL/GenBank/DDBJ whole genome shotgun (WGS) entry which is preliminary data.</text>
</comment>
<dbReference type="Gene3D" id="3.40.50.1820">
    <property type="entry name" value="alpha/beta hydrolase"/>
    <property type="match status" value="2"/>
</dbReference>
<accession>A0ABR1FK94</accession>
<dbReference type="InterPro" id="IPR029058">
    <property type="entry name" value="AB_hydrolase_fold"/>
</dbReference>
<evidence type="ECO:0000313" key="2">
    <source>
        <dbReference type="Proteomes" id="UP001363151"/>
    </source>
</evidence>
<sequence length="311" mass="32572">MQLRSQSLLVASGVTLPLAAKALEPLPVRYGGGDDQLADCYLQDGERPVVVLLHGGYWRASYGKSLMDAVARDVRTNTEFHCVNVEYARGAGSCERASADATNVALVGHSAGGQLALRHALRGSPAAGRGGASSATVLRCAVSCGGVLDLREARAKRVGGSAVDDFLGADGDVRAASPIELLPPAMTSSLRASADWRGVGAWEDGLAATTKLACVHGLDDSVVPAALSTRFTVAATVGGLPVEYHQIKREGHFEVLAPTSRSWRATRAVVEDALRAPPAKPLLGGDARRMAPTRRVDTDSEIVITTLREVT</sequence>
<evidence type="ECO:0000313" key="1">
    <source>
        <dbReference type="EMBL" id="KAK7232433.1"/>
    </source>
</evidence>
<dbReference type="Proteomes" id="UP001363151">
    <property type="component" value="Unassembled WGS sequence"/>
</dbReference>
<proteinExistence type="predicted"/>
<name>A0ABR1FK94_AURAN</name>
<protein>
    <recommendedName>
        <fullName evidence="3">AB hydrolase-1 domain-containing protein</fullName>
    </recommendedName>
</protein>
<keyword evidence="2" id="KW-1185">Reference proteome</keyword>